<proteinExistence type="inferred from homology"/>
<dbReference type="GO" id="GO:0047661">
    <property type="term" value="F:amino-acid racemase activity"/>
    <property type="evidence" value="ECO:0007669"/>
    <property type="project" value="InterPro"/>
</dbReference>
<dbReference type="InterPro" id="IPR015942">
    <property type="entry name" value="Asp/Glu/hydantoin_racemase"/>
</dbReference>
<dbReference type="OrthoDB" id="9791723at2"/>
<dbReference type="AlphaFoldDB" id="A0A1H4C5J7"/>
<reference evidence="2 3" key="1">
    <citation type="submission" date="2016-10" db="EMBL/GenBank/DDBJ databases">
        <authorList>
            <person name="de Groot N.N."/>
        </authorList>
    </citation>
    <scope>NUCLEOTIDE SEQUENCE [LARGE SCALE GENOMIC DNA]</scope>
    <source>
        <strain evidence="2 3">DSM 15345</strain>
    </source>
</reference>
<dbReference type="RefSeq" id="WP_093253922.1">
    <property type="nucleotide sequence ID" value="NZ_FNQM01000006.1"/>
</dbReference>
<evidence type="ECO:0000313" key="3">
    <source>
        <dbReference type="Proteomes" id="UP000198703"/>
    </source>
</evidence>
<dbReference type="STRING" id="89524.SAMN05444370_106215"/>
<dbReference type="InterPro" id="IPR053714">
    <property type="entry name" value="Iso_Racemase_Enz_sf"/>
</dbReference>
<dbReference type="Gene3D" id="3.40.50.12500">
    <property type="match status" value="1"/>
</dbReference>
<evidence type="ECO:0000256" key="1">
    <source>
        <dbReference type="ARBA" id="ARBA00038414"/>
    </source>
</evidence>
<keyword evidence="3" id="KW-1185">Reference proteome</keyword>
<accession>A0A1H4C5J7</accession>
<comment type="similarity">
    <text evidence="1">Belongs to the HyuE racemase family.</text>
</comment>
<dbReference type="PANTHER" id="PTHR28047:SF5">
    <property type="entry name" value="PROTEIN DCG1"/>
    <property type="match status" value="1"/>
</dbReference>
<protein>
    <submittedName>
        <fullName evidence="2">Allantoin racemase</fullName>
    </submittedName>
</protein>
<dbReference type="Proteomes" id="UP000198703">
    <property type="component" value="Unassembled WGS sequence"/>
</dbReference>
<gene>
    <name evidence="2" type="ORF">SAMN05444370_106215</name>
</gene>
<dbReference type="PANTHER" id="PTHR28047">
    <property type="entry name" value="PROTEIN DCG1"/>
    <property type="match status" value="1"/>
</dbReference>
<dbReference type="Pfam" id="PF01177">
    <property type="entry name" value="Asp_Glu_race"/>
    <property type="match status" value="1"/>
</dbReference>
<sequence length="222" mass="22125">MRLLIVNPNATEAMTRAIARGAQAAAGPGVSITALTNHDGPPAIQGAADGDAATPGVLARLAAHQTEADAAIIACFDDTGLEEARAASGIPVLGLGEAAYLAACMRGGRFSVVTTLAVSIPVIEENLRRYALDRRCVRVRASGVPVLALEETPEAAAAQIDAEIARAGAEDGVSAVVLGCAGMTGVLHLLNAPKGVALIDSTAAAAALAVAAARLAAPRVPA</sequence>
<organism evidence="2 3">
    <name type="scientific">Rubrimonas cliftonensis</name>
    <dbReference type="NCBI Taxonomy" id="89524"/>
    <lineage>
        <taxon>Bacteria</taxon>
        <taxon>Pseudomonadati</taxon>
        <taxon>Pseudomonadota</taxon>
        <taxon>Alphaproteobacteria</taxon>
        <taxon>Rhodobacterales</taxon>
        <taxon>Paracoccaceae</taxon>
        <taxon>Rubrimonas</taxon>
    </lineage>
</organism>
<dbReference type="EMBL" id="FNQM01000006">
    <property type="protein sequence ID" value="SEA55661.1"/>
    <property type="molecule type" value="Genomic_DNA"/>
</dbReference>
<name>A0A1H4C5J7_9RHOB</name>
<dbReference type="InterPro" id="IPR052186">
    <property type="entry name" value="Hydantoin_racemase-like"/>
</dbReference>
<evidence type="ECO:0000313" key="2">
    <source>
        <dbReference type="EMBL" id="SEA55661.1"/>
    </source>
</evidence>